<dbReference type="GO" id="GO:0006281">
    <property type="term" value="P:DNA repair"/>
    <property type="evidence" value="ECO:0007669"/>
    <property type="project" value="UniProtKB-UniRule"/>
</dbReference>
<sequence length="202" mass="23362">MTINYSNGKKYTPLTTTPKKLTSLKKMSHSKRGMSLEDDLNDSNRYYLAHNIAVVHKKPTPIKIVKVKYPSRSQALITEAYFSQASTTDYNGVFKGKYIDFEAKETTSSTAFPLKNIHEHQLKHMLQVHEQSGIAFVIIRFTNLSSTYLLDIKQLHYYWQRMLNDGRKSIALKEIEATGHPIILGYHPRVDYIQVIKNIYHL</sequence>
<evidence type="ECO:0000256" key="10">
    <source>
        <dbReference type="ARBA" id="ARBA00023204"/>
    </source>
</evidence>
<evidence type="ECO:0000256" key="7">
    <source>
        <dbReference type="ARBA" id="ARBA00022801"/>
    </source>
</evidence>
<dbReference type="GO" id="GO:0000287">
    <property type="term" value="F:magnesium ion binding"/>
    <property type="evidence" value="ECO:0007669"/>
    <property type="project" value="UniProtKB-UniRule"/>
</dbReference>
<dbReference type="PIRSF" id="PIRSF037785">
    <property type="entry name" value="RecU"/>
    <property type="match status" value="1"/>
</dbReference>
<keyword evidence="4 13" id="KW-0479">Metal-binding</keyword>
<dbReference type="NCBIfam" id="TIGR00648">
    <property type="entry name" value="recU"/>
    <property type="match status" value="1"/>
</dbReference>
<dbReference type="InterPro" id="IPR011856">
    <property type="entry name" value="tRNA_endonuc-like_dom_sf"/>
</dbReference>
<feature type="binding site" evidence="13">
    <location>
        <position position="87"/>
    </location>
    <ligand>
        <name>Mg(2+)</name>
        <dbReference type="ChEBI" id="CHEBI:18420"/>
    </ligand>
</feature>
<dbReference type="GO" id="GO:0007059">
    <property type="term" value="P:chromosome segregation"/>
    <property type="evidence" value="ECO:0007669"/>
    <property type="project" value="UniProtKB-UniRule"/>
</dbReference>
<dbReference type="GO" id="GO:0005737">
    <property type="term" value="C:cytoplasm"/>
    <property type="evidence" value="ECO:0007669"/>
    <property type="project" value="UniProtKB-SubCell"/>
</dbReference>
<evidence type="ECO:0000256" key="14">
    <source>
        <dbReference type="NCBIfam" id="TIGR00648"/>
    </source>
</evidence>
<evidence type="ECO:0000313" key="15">
    <source>
        <dbReference type="EMBL" id="SPP28490.1"/>
    </source>
</evidence>
<dbReference type="GO" id="GO:0003676">
    <property type="term" value="F:nucleic acid binding"/>
    <property type="evidence" value="ECO:0007669"/>
    <property type="project" value="InterPro"/>
</dbReference>
<comment type="similarity">
    <text evidence="11 13">Belongs to the RecU family.</text>
</comment>
<keyword evidence="10 13" id="KW-0234">DNA repair</keyword>
<comment type="subcellular location">
    <subcellularLocation>
        <location evidence="1 13">Cytoplasm</location>
    </subcellularLocation>
</comment>
<feature type="binding site" evidence="13">
    <location>
        <position position="89"/>
    </location>
    <ligand>
        <name>Mg(2+)</name>
        <dbReference type="ChEBI" id="CHEBI:18420"/>
    </ligand>
</feature>
<feature type="site" description="Transition state stabilizer" evidence="13">
    <location>
        <position position="104"/>
    </location>
</feature>
<evidence type="ECO:0000256" key="13">
    <source>
        <dbReference type="HAMAP-Rule" id="MF_00130"/>
    </source>
</evidence>
<dbReference type="SUPFAM" id="SSF52980">
    <property type="entry name" value="Restriction endonuclease-like"/>
    <property type="match status" value="1"/>
</dbReference>
<organism evidence="15 16">
    <name type="scientific">Brochothrix thermosphacta</name>
    <name type="common">Microbacterium thermosphactum</name>
    <dbReference type="NCBI Taxonomy" id="2756"/>
    <lineage>
        <taxon>Bacteria</taxon>
        <taxon>Bacillati</taxon>
        <taxon>Bacillota</taxon>
        <taxon>Bacilli</taxon>
        <taxon>Bacillales</taxon>
        <taxon>Listeriaceae</taxon>
        <taxon>Brochothrix</taxon>
    </lineage>
</organism>
<comment type="catalytic activity">
    <reaction evidence="13">
        <text>Endonucleolytic cleavage at a junction such as a reciprocal single-stranded crossover between two homologous DNA duplexes (Holliday junction).</text>
        <dbReference type="EC" id="3.1.21.10"/>
    </reaction>
</comment>
<proteinExistence type="inferred from homology"/>
<dbReference type="Pfam" id="PF03838">
    <property type="entry name" value="RecU"/>
    <property type="match status" value="1"/>
</dbReference>
<dbReference type="NCBIfam" id="NF002581">
    <property type="entry name" value="PRK02234.1-2"/>
    <property type="match status" value="1"/>
</dbReference>
<keyword evidence="2 13" id="KW-0963">Cytoplasm</keyword>
<feature type="binding site" evidence="13">
    <location>
        <position position="121"/>
    </location>
    <ligand>
        <name>Mg(2+)</name>
        <dbReference type="ChEBI" id="CHEBI:18420"/>
    </ligand>
</feature>
<dbReference type="EC" id="3.1.21.10" evidence="13 14"/>
<dbReference type="InterPro" id="IPR004612">
    <property type="entry name" value="Resolv_RecU"/>
</dbReference>
<protein>
    <recommendedName>
        <fullName evidence="12 13">Holliday junction resolvase RecU</fullName>
        <ecNumber evidence="13 14">3.1.21.10</ecNumber>
    </recommendedName>
    <alternativeName>
        <fullName evidence="13">Recombination protein U homolog</fullName>
    </alternativeName>
</protein>
<dbReference type="AlphaFoldDB" id="A0A2X0R377"/>
<keyword evidence="8 13" id="KW-0460">Magnesium</keyword>
<dbReference type="GO" id="GO:0006310">
    <property type="term" value="P:DNA recombination"/>
    <property type="evidence" value="ECO:0007669"/>
    <property type="project" value="UniProtKB-UniRule"/>
</dbReference>
<evidence type="ECO:0000256" key="11">
    <source>
        <dbReference type="ARBA" id="ARBA00023447"/>
    </source>
</evidence>
<dbReference type="EMBL" id="OUNC01000014">
    <property type="protein sequence ID" value="SPP28490.1"/>
    <property type="molecule type" value="Genomic_DNA"/>
</dbReference>
<name>A0A2X0R377_BROTH</name>
<evidence type="ECO:0000256" key="3">
    <source>
        <dbReference type="ARBA" id="ARBA00022722"/>
    </source>
</evidence>
<evidence type="ECO:0000256" key="2">
    <source>
        <dbReference type="ARBA" id="ARBA00022490"/>
    </source>
</evidence>
<evidence type="ECO:0000256" key="4">
    <source>
        <dbReference type="ARBA" id="ARBA00022723"/>
    </source>
</evidence>
<evidence type="ECO:0000256" key="9">
    <source>
        <dbReference type="ARBA" id="ARBA00023172"/>
    </source>
</evidence>
<dbReference type="Gene3D" id="3.40.1350.10">
    <property type="match status" value="1"/>
</dbReference>
<evidence type="ECO:0000256" key="8">
    <source>
        <dbReference type="ARBA" id="ARBA00022842"/>
    </source>
</evidence>
<keyword evidence="3 13" id="KW-0540">Nuclease</keyword>
<evidence type="ECO:0000256" key="12">
    <source>
        <dbReference type="ARBA" id="ARBA00029523"/>
    </source>
</evidence>
<keyword evidence="9 13" id="KW-0233">DNA recombination</keyword>
<keyword evidence="5 13" id="KW-0255">Endonuclease</keyword>
<comment type="cofactor">
    <cofactor evidence="13">
        <name>Mg(2+)</name>
        <dbReference type="ChEBI" id="CHEBI:18420"/>
    </cofactor>
    <text evidence="13">Binds 1 Mg(2+) ion per subunit.</text>
</comment>
<evidence type="ECO:0000256" key="5">
    <source>
        <dbReference type="ARBA" id="ARBA00022759"/>
    </source>
</evidence>
<comment type="function">
    <text evidence="13">Endonuclease that resolves Holliday junction intermediates in genetic recombination. Cleaves mobile four-strand junctions by introducing symmetrical nicks in paired strands. Promotes annealing of linear ssDNA with homologous dsDNA. Required for DNA repair, homologous recombination and chromosome segregation.</text>
</comment>
<dbReference type="NCBIfam" id="NF002584">
    <property type="entry name" value="PRK02234.1-5"/>
    <property type="match status" value="1"/>
</dbReference>
<reference evidence="16" key="1">
    <citation type="submission" date="2018-04" db="EMBL/GenBank/DDBJ databases">
        <authorList>
            <person name="Illikoud N."/>
        </authorList>
    </citation>
    <scope>NUCLEOTIDE SEQUENCE [LARGE SCALE GENOMIC DNA]</scope>
</reference>
<dbReference type="HAMAP" id="MF_00130">
    <property type="entry name" value="RecU"/>
    <property type="match status" value="1"/>
</dbReference>
<dbReference type="RefSeq" id="WP_120487818.1">
    <property type="nucleotide sequence ID" value="NZ_CBCPKC010000001.1"/>
</dbReference>
<evidence type="ECO:0000313" key="16">
    <source>
        <dbReference type="Proteomes" id="UP000270190"/>
    </source>
</evidence>
<dbReference type="InterPro" id="IPR011335">
    <property type="entry name" value="Restrct_endonuc-II-like"/>
</dbReference>
<dbReference type="GO" id="GO:0008821">
    <property type="term" value="F:crossover junction DNA endonuclease activity"/>
    <property type="evidence" value="ECO:0007669"/>
    <property type="project" value="UniProtKB-EC"/>
</dbReference>
<evidence type="ECO:0000256" key="6">
    <source>
        <dbReference type="ARBA" id="ARBA00022763"/>
    </source>
</evidence>
<keyword evidence="7 13" id="KW-0378">Hydrolase</keyword>
<dbReference type="Proteomes" id="UP000270190">
    <property type="component" value="Unassembled WGS sequence"/>
</dbReference>
<dbReference type="CDD" id="cd22354">
    <property type="entry name" value="RecU-like"/>
    <property type="match status" value="1"/>
</dbReference>
<keyword evidence="6 13" id="KW-0227">DNA damage</keyword>
<accession>A0A2X0R377</accession>
<gene>
    <name evidence="13 15" type="primary">recU</name>
    <name evidence="15" type="ORF">BTBSAS_210020</name>
</gene>
<evidence type="ECO:0000256" key="1">
    <source>
        <dbReference type="ARBA" id="ARBA00004496"/>
    </source>
</evidence>
<feature type="binding site" evidence="13">
    <location>
        <position position="102"/>
    </location>
    <ligand>
        <name>Mg(2+)</name>
        <dbReference type="ChEBI" id="CHEBI:18420"/>
    </ligand>
</feature>